<proteinExistence type="predicted"/>
<reference evidence="1 2" key="1">
    <citation type="submission" date="2020-07" db="EMBL/GenBank/DDBJ databases">
        <title>Spirosoma foliorum sp. nov., isolated from the leaves on the Nejang mountain Korea, Republic of.</title>
        <authorList>
            <person name="Ho H."/>
            <person name="Lee Y.-J."/>
            <person name="Nurcahyanto D.-A."/>
            <person name="Kim S.-G."/>
        </authorList>
    </citation>
    <scope>NUCLEOTIDE SEQUENCE [LARGE SCALE GENOMIC DNA]</scope>
    <source>
        <strain evidence="1 2">PL0136</strain>
    </source>
</reference>
<keyword evidence="2" id="KW-1185">Reference proteome</keyword>
<dbReference type="InterPro" id="IPR011990">
    <property type="entry name" value="TPR-like_helical_dom_sf"/>
</dbReference>
<accession>A0A7G5GZW6</accession>
<dbReference type="RefSeq" id="WP_182461662.1">
    <property type="nucleotide sequence ID" value="NZ_CP059732.1"/>
</dbReference>
<organism evidence="1 2">
    <name type="scientific">Spirosoma foliorum</name>
    <dbReference type="NCBI Taxonomy" id="2710596"/>
    <lineage>
        <taxon>Bacteria</taxon>
        <taxon>Pseudomonadati</taxon>
        <taxon>Bacteroidota</taxon>
        <taxon>Cytophagia</taxon>
        <taxon>Cytophagales</taxon>
        <taxon>Cytophagaceae</taxon>
        <taxon>Spirosoma</taxon>
    </lineage>
</organism>
<dbReference type="SUPFAM" id="SSF81901">
    <property type="entry name" value="HCP-like"/>
    <property type="match status" value="2"/>
</dbReference>
<dbReference type="Gene3D" id="1.25.40.10">
    <property type="entry name" value="Tetratricopeptide repeat domain"/>
    <property type="match status" value="1"/>
</dbReference>
<dbReference type="EMBL" id="CP059732">
    <property type="protein sequence ID" value="QMW04408.1"/>
    <property type="molecule type" value="Genomic_DNA"/>
</dbReference>
<dbReference type="Pfam" id="PF08238">
    <property type="entry name" value="Sel1"/>
    <property type="match status" value="7"/>
</dbReference>
<dbReference type="AlphaFoldDB" id="A0A7G5GZW6"/>
<evidence type="ECO:0000313" key="1">
    <source>
        <dbReference type="EMBL" id="QMW04408.1"/>
    </source>
</evidence>
<dbReference type="PANTHER" id="PTHR43628:SF1">
    <property type="entry name" value="CHITIN SYNTHASE REGULATORY FACTOR 2-RELATED"/>
    <property type="match status" value="1"/>
</dbReference>
<dbReference type="InterPro" id="IPR006597">
    <property type="entry name" value="Sel1-like"/>
</dbReference>
<evidence type="ECO:0000313" key="2">
    <source>
        <dbReference type="Proteomes" id="UP000515369"/>
    </source>
</evidence>
<dbReference type="KEGG" id="sfol:H3H32_05540"/>
<sequence length="303" mass="34025">MTYTLTSLVIAFTINTACLAKSDDSFSHKRVHRQDTTTIAYLRAQVEDGLCHWKAGEYSQAEQYFRKAATHKYSWGQYNLALCYFHGKGISKDLVKAANLMRLASIQGNSEAQGALGSMYFYGMGVEKNYTEALTWYQLAAKAGNITAHTYLGYLYEAGLGVPKNYQIAYDWYQKAADEGCGDAMQCLGNLYEQGNGVEKNTNEALKWYRAAAEQSIPEASYRAFRIYYYDRLDTVNSYTYLTRAAAQNHVAALYELAEAYYLGLLGCTIDKQKALQYYQKAANSGSNLASMALKVRTFPESE</sequence>
<dbReference type="SMART" id="SM00671">
    <property type="entry name" value="SEL1"/>
    <property type="match status" value="7"/>
</dbReference>
<dbReference type="Proteomes" id="UP000515369">
    <property type="component" value="Chromosome"/>
</dbReference>
<gene>
    <name evidence="1" type="ORF">H3H32_05540</name>
</gene>
<dbReference type="InterPro" id="IPR052945">
    <property type="entry name" value="Mitotic_Regulator"/>
</dbReference>
<protein>
    <submittedName>
        <fullName evidence="1">SEL1-like repeat protein</fullName>
    </submittedName>
</protein>
<dbReference type="PANTHER" id="PTHR43628">
    <property type="entry name" value="ACTIVATOR OF C KINASE PROTEIN 1-RELATED"/>
    <property type="match status" value="1"/>
</dbReference>
<name>A0A7G5GZW6_9BACT</name>